<name>E6MQ91_9BACT</name>
<evidence type="ECO:0000313" key="2">
    <source>
        <dbReference type="Proteomes" id="UP000003874"/>
    </source>
</evidence>
<reference evidence="1 2" key="1">
    <citation type="submission" date="2010-12" db="EMBL/GenBank/DDBJ databases">
        <authorList>
            <person name="Muzny D."/>
            <person name="Qin X."/>
            <person name="Deng J."/>
            <person name="Jiang H."/>
            <person name="Liu Y."/>
            <person name="Qu J."/>
            <person name="Song X.-Z."/>
            <person name="Zhang L."/>
            <person name="Thornton R."/>
            <person name="Coyle M."/>
            <person name="Francisco L."/>
            <person name="Jackson L."/>
            <person name="Javaid M."/>
            <person name="Korchina V."/>
            <person name="Kovar C."/>
            <person name="Mata R."/>
            <person name="Mathew T."/>
            <person name="Ngo R."/>
            <person name="Nguyen L."/>
            <person name="Nguyen N."/>
            <person name="Okwuonu G."/>
            <person name="Ongeri F."/>
            <person name="Pham C."/>
            <person name="Simmons D."/>
            <person name="Wilczek-Boney K."/>
            <person name="Hale W."/>
            <person name="Jakkamsetti A."/>
            <person name="Pham P."/>
            <person name="Ruth R."/>
            <person name="San Lucas F."/>
            <person name="Warren J."/>
            <person name="Zhang J."/>
            <person name="Zhao Z."/>
            <person name="Zhou C."/>
            <person name="Zhu D."/>
            <person name="Lee S."/>
            <person name="Bess C."/>
            <person name="Blankenburg K."/>
            <person name="Forbes L."/>
            <person name="Fu Q."/>
            <person name="Gubbala S."/>
            <person name="Hirani K."/>
            <person name="Jayaseelan J.C."/>
            <person name="Lara F."/>
            <person name="Munidasa M."/>
            <person name="Palculict T."/>
            <person name="Patil S."/>
            <person name="Pu L.-L."/>
            <person name="Saada N."/>
            <person name="Tang L."/>
            <person name="Weissenberger G."/>
            <person name="Zhu Y."/>
            <person name="Hemphill L."/>
            <person name="Shang Y."/>
            <person name="Youmans B."/>
            <person name="Ayvaz T."/>
            <person name="Ross M."/>
            <person name="Santibanez J."/>
            <person name="Aqrawi P."/>
            <person name="Gross S."/>
            <person name="Joshi V."/>
            <person name="Fowler G."/>
            <person name="Nazareth L."/>
            <person name="Reid J."/>
            <person name="Worley K."/>
            <person name="Petrosino J."/>
            <person name="Highlander S."/>
            <person name="Gibbs R."/>
        </authorList>
    </citation>
    <scope>NUCLEOTIDE SEQUENCE [LARGE SCALE GENOMIC DNA]</scope>
    <source>
        <strain evidence="1 2">DSM 15606</strain>
    </source>
</reference>
<comment type="caution">
    <text evidence="1">The sequence shown here is derived from an EMBL/GenBank/DDBJ whole genome shotgun (WGS) entry which is preliminary data.</text>
</comment>
<dbReference type="AlphaFoldDB" id="E6MQ91"/>
<dbReference type="Proteomes" id="UP000003874">
    <property type="component" value="Unassembled WGS sequence"/>
</dbReference>
<proteinExistence type="predicted"/>
<organism evidence="1 2">
    <name type="scientific">Segatella salivae DSM 15606</name>
    <dbReference type="NCBI Taxonomy" id="888832"/>
    <lineage>
        <taxon>Bacteria</taxon>
        <taxon>Pseudomonadati</taxon>
        <taxon>Bacteroidota</taxon>
        <taxon>Bacteroidia</taxon>
        <taxon>Bacteroidales</taxon>
        <taxon>Prevotellaceae</taxon>
        <taxon>Segatella</taxon>
    </lineage>
</organism>
<accession>E6MQ91</accession>
<protein>
    <submittedName>
        <fullName evidence="1">Uncharacterized protein</fullName>
    </submittedName>
</protein>
<keyword evidence="2" id="KW-1185">Reference proteome</keyword>
<sequence>MIIPFTLFHSIKNGKSHDDLHQTILLFIINNITTPNCFSNYLLLFQN</sequence>
<dbReference type="EMBL" id="AEQO01000139">
    <property type="protein sequence ID" value="EFV04172.1"/>
    <property type="molecule type" value="Genomic_DNA"/>
</dbReference>
<gene>
    <name evidence="1" type="ORF">HMPREF9420_1659</name>
</gene>
<dbReference type="HOGENOM" id="CLU_3171750_0_0_10"/>
<evidence type="ECO:0000313" key="1">
    <source>
        <dbReference type="EMBL" id="EFV04172.1"/>
    </source>
</evidence>